<keyword evidence="2" id="KW-0808">Transferase</keyword>
<dbReference type="AlphaFoldDB" id="A0A6M1SGI4"/>
<reference evidence="2 3" key="2">
    <citation type="submission" date="2020-03" db="EMBL/GenBank/DDBJ databases">
        <title>Devosia chinhatensis sp. nov., isolated from a hexachlorocyclohexane (HCH) dump site in India.</title>
        <authorList>
            <person name="Kumar M."/>
            <person name="Lal R."/>
        </authorList>
    </citation>
    <scope>NUCLEOTIDE SEQUENCE [LARGE SCALE GENOMIC DNA]</scope>
    <source>
        <strain evidence="2 3">H239</strain>
    </source>
</reference>
<feature type="domain" description="Glycosyl transferase family 25" evidence="1">
    <location>
        <begin position="1"/>
        <end position="173"/>
    </location>
</feature>
<dbReference type="GO" id="GO:0016740">
    <property type="term" value="F:transferase activity"/>
    <property type="evidence" value="ECO:0007669"/>
    <property type="project" value="UniProtKB-KW"/>
</dbReference>
<dbReference type="EMBL" id="JAALFG010000003">
    <property type="protein sequence ID" value="NGP18577.1"/>
    <property type="molecule type" value="Genomic_DNA"/>
</dbReference>
<accession>A0A6M1SGI4</accession>
<gene>
    <name evidence="2" type="ORF">G5575_13780</name>
</gene>
<organism evidence="2 3">
    <name type="scientific">Devosia aurantiaca</name>
    <dbReference type="NCBI Taxonomy" id="2714858"/>
    <lineage>
        <taxon>Bacteria</taxon>
        <taxon>Pseudomonadati</taxon>
        <taxon>Pseudomonadota</taxon>
        <taxon>Alphaproteobacteria</taxon>
        <taxon>Hyphomicrobiales</taxon>
        <taxon>Devosiaceae</taxon>
        <taxon>Devosia</taxon>
    </lineage>
</organism>
<evidence type="ECO:0000259" key="1">
    <source>
        <dbReference type="Pfam" id="PF01755"/>
    </source>
</evidence>
<sequence length="267" mass="30065">MLPIYYINLASRPDRRQFMEEQFARLGLTATRIEALTPSDLSESDVAAYCDPLKPNYMSPNMFSCAMSHERVWQTMLAAGESQVLILEDDAELSSLLPHFLEAAGNFSEELIRIETTGARTRVYLAHEVTQKGLSVRRFRSTPMGSAGYVLRRSAAEKLLGHPRLRTLAIDLAMYSPFEEPGALLTRSLVDPALCRQLGTQREGQSEVGRSNIDTKQVLPRKYADLHPVKNAVARMRRKLRTGLRNAVDHVREQRNGLNSKHVDFAP</sequence>
<keyword evidence="3" id="KW-1185">Reference proteome</keyword>
<protein>
    <submittedName>
        <fullName evidence="2">Glycosyltransferase family 25 protein</fullName>
    </submittedName>
</protein>
<comment type="caution">
    <text evidence="2">The sequence shown here is derived from an EMBL/GenBank/DDBJ whole genome shotgun (WGS) entry which is preliminary data.</text>
</comment>
<proteinExistence type="predicted"/>
<reference evidence="2 3" key="1">
    <citation type="submission" date="2020-02" db="EMBL/GenBank/DDBJ databases">
        <authorList>
            <person name="Khan S.A."/>
            <person name="Jeon C.O."/>
            <person name="Chun B.H."/>
        </authorList>
    </citation>
    <scope>NUCLEOTIDE SEQUENCE [LARGE SCALE GENOMIC DNA]</scope>
    <source>
        <strain evidence="2 3">H239</strain>
    </source>
</reference>
<name>A0A6M1SGI4_9HYPH</name>
<dbReference type="InterPro" id="IPR002654">
    <property type="entry name" value="Glyco_trans_25"/>
</dbReference>
<dbReference type="CDD" id="cd06532">
    <property type="entry name" value="Glyco_transf_25"/>
    <property type="match status" value="1"/>
</dbReference>
<evidence type="ECO:0000313" key="3">
    <source>
        <dbReference type="Proteomes" id="UP000474802"/>
    </source>
</evidence>
<dbReference type="Proteomes" id="UP000474802">
    <property type="component" value="Unassembled WGS sequence"/>
</dbReference>
<evidence type="ECO:0000313" key="2">
    <source>
        <dbReference type="EMBL" id="NGP18577.1"/>
    </source>
</evidence>
<dbReference type="RefSeq" id="WP_164534839.1">
    <property type="nucleotide sequence ID" value="NZ_JAALFG010000003.1"/>
</dbReference>
<dbReference type="Pfam" id="PF01755">
    <property type="entry name" value="Glyco_transf_25"/>
    <property type="match status" value="1"/>
</dbReference>